<dbReference type="FunFam" id="1.10.10.10:FF:000214">
    <property type="entry name" value="Methylated-DNA--protein-cysteine methyltransferase"/>
    <property type="match status" value="1"/>
</dbReference>
<dbReference type="InterPro" id="IPR014048">
    <property type="entry name" value="MethylDNA_cys_MeTrfase_DNA-bd"/>
</dbReference>
<evidence type="ECO:0000256" key="2">
    <source>
        <dbReference type="ARBA" id="ARBA00003317"/>
    </source>
</evidence>
<dbReference type="PROSITE" id="PS00374">
    <property type="entry name" value="MGMT"/>
    <property type="match status" value="1"/>
</dbReference>
<evidence type="ECO:0000259" key="11">
    <source>
        <dbReference type="Pfam" id="PF01035"/>
    </source>
</evidence>
<accession>A0A075I740</accession>
<name>A0A075I740_9EURY</name>
<dbReference type="AlphaFoldDB" id="A0A075I740"/>
<evidence type="ECO:0000256" key="10">
    <source>
        <dbReference type="ARBA" id="ARBA00049348"/>
    </source>
</evidence>
<keyword evidence="8" id="KW-0227">DNA damage</keyword>
<dbReference type="NCBIfam" id="TIGR00589">
    <property type="entry name" value="ogt"/>
    <property type="match status" value="1"/>
</dbReference>
<comment type="function">
    <text evidence="2">Involved in the cellular defense against the biological effects of O6-methylguanine (O6-MeG) and O4-methylthymine (O4-MeT) in DNA. Repairs the methylated nucleobase in DNA by stoichiometrically transferring the methyl group to a cysteine residue in the enzyme. This is a suicide reaction: the enzyme is irreversibly inactivated.</text>
</comment>
<proteinExistence type="inferred from homology"/>
<dbReference type="SUPFAM" id="SSF46767">
    <property type="entry name" value="Methylated DNA-protein cysteine methyltransferase, C-terminal domain"/>
    <property type="match status" value="1"/>
</dbReference>
<dbReference type="InterPro" id="IPR036217">
    <property type="entry name" value="MethylDNA_cys_MeTrfase_DNAb"/>
</dbReference>
<dbReference type="EMBL" id="KF901239">
    <property type="protein sequence ID" value="AIF23730.1"/>
    <property type="molecule type" value="Genomic_DNA"/>
</dbReference>
<dbReference type="GO" id="GO:0006281">
    <property type="term" value="P:DNA repair"/>
    <property type="evidence" value="ECO:0007669"/>
    <property type="project" value="UniProtKB-KW"/>
</dbReference>
<dbReference type="PANTHER" id="PTHR46460">
    <property type="entry name" value="METHYLATED-DNA--PROTEIN-CYSTEINE METHYLTRANSFERASE"/>
    <property type="match status" value="1"/>
</dbReference>
<dbReference type="EC" id="2.1.1.63" evidence="4"/>
<evidence type="ECO:0000256" key="1">
    <source>
        <dbReference type="ARBA" id="ARBA00001286"/>
    </source>
</evidence>
<feature type="domain" description="Methylated-DNA-[protein]-cysteine S-methyltransferase DNA binding" evidence="11">
    <location>
        <begin position="83"/>
        <end position="165"/>
    </location>
</feature>
<evidence type="ECO:0000256" key="3">
    <source>
        <dbReference type="ARBA" id="ARBA00008711"/>
    </source>
</evidence>
<evidence type="ECO:0000256" key="4">
    <source>
        <dbReference type="ARBA" id="ARBA00011918"/>
    </source>
</evidence>
<dbReference type="InterPro" id="IPR036631">
    <property type="entry name" value="MGMT_N_sf"/>
</dbReference>
<protein>
    <recommendedName>
        <fullName evidence="5">Methylated-DNA--protein-cysteine methyltransferase</fullName>
        <ecNumber evidence="4">2.1.1.63</ecNumber>
    </recommendedName>
</protein>
<keyword evidence="9" id="KW-0234">DNA repair</keyword>
<evidence type="ECO:0000256" key="7">
    <source>
        <dbReference type="ARBA" id="ARBA00022679"/>
    </source>
</evidence>
<evidence type="ECO:0000256" key="9">
    <source>
        <dbReference type="ARBA" id="ARBA00023204"/>
    </source>
</evidence>
<evidence type="ECO:0000256" key="8">
    <source>
        <dbReference type="ARBA" id="ARBA00022763"/>
    </source>
</evidence>
<dbReference type="Gene3D" id="1.10.10.10">
    <property type="entry name" value="Winged helix-like DNA-binding domain superfamily/Winged helix DNA-binding domain"/>
    <property type="match status" value="1"/>
</dbReference>
<dbReference type="Pfam" id="PF01035">
    <property type="entry name" value="DNA_binding_1"/>
    <property type="match status" value="1"/>
</dbReference>
<organism evidence="12">
    <name type="scientific">uncultured marine group II/III euryarchaeote SAT1000_18_C09</name>
    <dbReference type="NCBI Taxonomy" id="1456564"/>
    <lineage>
        <taxon>Archaea</taxon>
        <taxon>Methanobacteriati</taxon>
        <taxon>Methanobacteriota</taxon>
        <taxon>environmental samples</taxon>
    </lineage>
</organism>
<evidence type="ECO:0000256" key="5">
    <source>
        <dbReference type="ARBA" id="ARBA00015377"/>
    </source>
</evidence>
<dbReference type="InterPro" id="IPR001497">
    <property type="entry name" value="MethylDNA_cys_MeTrfase_AS"/>
</dbReference>
<reference evidence="12" key="1">
    <citation type="journal article" date="2014" name="Genome Biol. Evol.">
        <title>Pangenome evidence for extensive interdomain horizontal transfer affecting lineage core and shell genes in uncultured planktonic thaumarchaeota and euryarchaeota.</title>
        <authorList>
            <person name="Deschamps P."/>
            <person name="Zivanovic Y."/>
            <person name="Moreira D."/>
            <person name="Rodriguez-Valera F."/>
            <person name="Lopez-Garcia P."/>
        </authorList>
    </citation>
    <scope>NUCLEOTIDE SEQUENCE</scope>
</reference>
<dbReference type="GO" id="GO:0003908">
    <property type="term" value="F:methylated-DNA-[protein]-cysteine S-methyltransferase activity"/>
    <property type="evidence" value="ECO:0007669"/>
    <property type="project" value="UniProtKB-EC"/>
</dbReference>
<sequence length="176" mass="19212">MASLRERLGSSMEVGIRAITTPLGRMIVAASEEGVCRLEWSGEPENESMVGRHHVKTAKEWVKAFFQKRKAPVPVLDIGSLTAFQRKVLGTLPEVAPFGEVISYGNLALAAGYENSSRAVGSVMAGNPWALLIPCHRVVRRDGALGNYSGCNGSETKAWLLKHEGRKLELDLRLAR</sequence>
<dbReference type="GO" id="GO:0032259">
    <property type="term" value="P:methylation"/>
    <property type="evidence" value="ECO:0007669"/>
    <property type="project" value="UniProtKB-KW"/>
</dbReference>
<comment type="catalytic activity">
    <reaction evidence="10">
        <text>a 6-O-methyl-2'-deoxyguanosine in DNA + L-cysteinyl-[protein] = S-methyl-L-cysteinyl-[protein] + a 2'-deoxyguanosine in DNA</text>
        <dbReference type="Rhea" id="RHEA:24000"/>
        <dbReference type="Rhea" id="RHEA-COMP:10131"/>
        <dbReference type="Rhea" id="RHEA-COMP:10132"/>
        <dbReference type="Rhea" id="RHEA-COMP:11367"/>
        <dbReference type="Rhea" id="RHEA-COMP:11368"/>
        <dbReference type="ChEBI" id="CHEBI:29950"/>
        <dbReference type="ChEBI" id="CHEBI:82612"/>
        <dbReference type="ChEBI" id="CHEBI:85445"/>
        <dbReference type="ChEBI" id="CHEBI:85448"/>
        <dbReference type="EC" id="2.1.1.63"/>
    </reaction>
</comment>
<dbReference type="CDD" id="cd06445">
    <property type="entry name" value="ATase"/>
    <property type="match status" value="1"/>
</dbReference>
<dbReference type="InterPro" id="IPR036388">
    <property type="entry name" value="WH-like_DNA-bd_sf"/>
</dbReference>
<dbReference type="Gene3D" id="3.30.160.70">
    <property type="entry name" value="Methylated DNA-protein cysteine methyltransferase domain"/>
    <property type="match status" value="1"/>
</dbReference>
<gene>
    <name evidence="12" type="primary">MGMT</name>
    <name evidence="12" type="synonym">ogt</name>
</gene>
<dbReference type="PANTHER" id="PTHR46460:SF1">
    <property type="entry name" value="METHYLATED-DNA--PROTEIN-CYSTEINE METHYLTRANSFERASE"/>
    <property type="match status" value="1"/>
</dbReference>
<keyword evidence="7 12" id="KW-0808">Transferase</keyword>
<dbReference type="SUPFAM" id="SSF53155">
    <property type="entry name" value="Methylated DNA-protein cysteine methyltransferase domain"/>
    <property type="match status" value="1"/>
</dbReference>
<evidence type="ECO:0000256" key="6">
    <source>
        <dbReference type="ARBA" id="ARBA00022603"/>
    </source>
</evidence>
<comment type="catalytic activity">
    <reaction evidence="1">
        <text>a 4-O-methyl-thymidine in DNA + L-cysteinyl-[protein] = a thymidine in DNA + S-methyl-L-cysteinyl-[protein]</text>
        <dbReference type="Rhea" id="RHEA:53428"/>
        <dbReference type="Rhea" id="RHEA-COMP:10131"/>
        <dbReference type="Rhea" id="RHEA-COMP:10132"/>
        <dbReference type="Rhea" id="RHEA-COMP:13555"/>
        <dbReference type="Rhea" id="RHEA-COMP:13556"/>
        <dbReference type="ChEBI" id="CHEBI:29950"/>
        <dbReference type="ChEBI" id="CHEBI:82612"/>
        <dbReference type="ChEBI" id="CHEBI:137386"/>
        <dbReference type="ChEBI" id="CHEBI:137387"/>
        <dbReference type="EC" id="2.1.1.63"/>
    </reaction>
</comment>
<keyword evidence="6 12" id="KW-0489">Methyltransferase</keyword>
<comment type="similarity">
    <text evidence="3">Belongs to the MGMT family.</text>
</comment>
<evidence type="ECO:0000313" key="12">
    <source>
        <dbReference type="EMBL" id="AIF23730.1"/>
    </source>
</evidence>